<dbReference type="InterPro" id="IPR001387">
    <property type="entry name" value="Cro/C1-type_HTH"/>
</dbReference>
<dbReference type="Proteomes" id="UP000194933">
    <property type="component" value="Unassembled WGS sequence"/>
</dbReference>
<dbReference type="PANTHER" id="PTHR37038">
    <property type="entry name" value="TRANSCRIPTIONAL REGULATOR-RELATED"/>
    <property type="match status" value="1"/>
</dbReference>
<sequence>MRYDFGTVFKNLRKAKGISQKDICSENFSVATLSRIENNLLIPPYDRMIYLLNQLDISVSEFEYLCSNYKEDERSRIISTFHSIHNHANLPNLQNLLADCKRYLLINDDLKILEIQSILEIFVHSVNETPLKLESISNVLSELIWTRLKKSDIWTYSDLFIITSHLHLLPFETTTAIFPRIVKAFKRYENFENARTLNVCLHLNYSAIYLKHGLFSEGKNIVERILPVAHQINRVDFIGILLVHLGIFTEDTHKIEEGLMVLRIAKKKMIIEKLTKVIPEKLARSILTIC</sequence>
<dbReference type="RefSeq" id="WP_086285110.1">
    <property type="nucleotide sequence ID" value="NZ_NGMO01000003.1"/>
</dbReference>
<evidence type="ECO:0000259" key="1">
    <source>
        <dbReference type="PROSITE" id="PS50943"/>
    </source>
</evidence>
<dbReference type="CDD" id="cd00093">
    <property type="entry name" value="HTH_XRE"/>
    <property type="match status" value="1"/>
</dbReference>
<dbReference type="InterPro" id="IPR010982">
    <property type="entry name" value="Lambda_DNA-bd_dom_sf"/>
</dbReference>
<proteinExistence type="predicted"/>
<evidence type="ECO:0000313" key="3">
    <source>
        <dbReference type="Proteomes" id="UP000194933"/>
    </source>
</evidence>
<dbReference type="PROSITE" id="PS50943">
    <property type="entry name" value="HTH_CROC1"/>
    <property type="match status" value="1"/>
</dbReference>
<accession>A0A242JYG3</accession>
<organism evidence="2 3">
    <name type="scientific">Candidatus Enterococcus wittei</name>
    <dbReference type="NCBI Taxonomy" id="1987383"/>
    <lineage>
        <taxon>Bacteria</taxon>
        <taxon>Bacillati</taxon>
        <taxon>Bacillota</taxon>
        <taxon>Bacilli</taxon>
        <taxon>Lactobacillales</taxon>
        <taxon>Enterococcaceae</taxon>
        <taxon>Enterococcus</taxon>
    </lineage>
</organism>
<dbReference type="InterPro" id="IPR011990">
    <property type="entry name" value="TPR-like_helical_dom_sf"/>
</dbReference>
<dbReference type="GO" id="GO:0003677">
    <property type="term" value="F:DNA binding"/>
    <property type="evidence" value="ECO:0007669"/>
    <property type="project" value="InterPro"/>
</dbReference>
<gene>
    <name evidence="2" type="ORF">A5844_002057</name>
</gene>
<dbReference type="NCBIfam" id="TIGR01716">
    <property type="entry name" value="RGG_Cterm"/>
    <property type="match status" value="1"/>
</dbReference>
<comment type="caution">
    <text evidence="2">The sequence shown here is derived from an EMBL/GenBank/DDBJ whole genome shotgun (WGS) entry which is preliminary data.</text>
</comment>
<evidence type="ECO:0000313" key="2">
    <source>
        <dbReference type="EMBL" id="OTP10357.1"/>
    </source>
</evidence>
<dbReference type="SMART" id="SM00530">
    <property type="entry name" value="HTH_XRE"/>
    <property type="match status" value="1"/>
</dbReference>
<dbReference type="EMBL" id="NGMO01000003">
    <property type="protein sequence ID" value="OTP10357.1"/>
    <property type="molecule type" value="Genomic_DNA"/>
</dbReference>
<protein>
    <recommendedName>
        <fullName evidence="1">HTH cro/C1-type domain-containing protein</fullName>
    </recommendedName>
</protein>
<reference evidence="2 3" key="1">
    <citation type="submission" date="2017-05" db="EMBL/GenBank/DDBJ databases">
        <title>The Genome Sequence of Enterococcus sp. 10A9_DIV0425.</title>
        <authorList>
            <consortium name="The Broad Institute Genomics Platform"/>
            <consortium name="The Broad Institute Genomic Center for Infectious Diseases"/>
            <person name="Earl A."/>
            <person name="Manson A."/>
            <person name="Schwartman J."/>
            <person name="Gilmore M."/>
            <person name="Abouelleil A."/>
            <person name="Cao P."/>
            <person name="Chapman S."/>
            <person name="Cusick C."/>
            <person name="Shea T."/>
            <person name="Young S."/>
            <person name="Neafsey D."/>
            <person name="Nusbaum C."/>
            <person name="Birren B."/>
        </authorList>
    </citation>
    <scope>NUCLEOTIDE SEQUENCE [LARGE SCALE GENOMIC DNA]</scope>
    <source>
        <strain evidence="2 3">10A9_DIV0425</strain>
    </source>
</reference>
<dbReference type="AlphaFoldDB" id="A0A242JYG3"/>
<keyword evidence="3" id="KW-1185">Reference proteome</keyword>
<name>A0A242JYG3_9ENTE</name>
<dbReference type="PANTHER" id="PTHR37038:SF13">
    <property type="entry name" value="HTH CRO_C1-TYPE DOMAIN-CONTAINING PROTEIN"/>
    <property type="match status" value="1"/>
</dbReference>
<dbReference type="InterPro" id="IPR053163">
    <property type="entry name" value="HTH-type_regulator_Rgg"/>
</dbReference>
<dbReference type="SUPFAM" id="SSF47413">
    <property type="entry name" value="lambda repressor-like DNA-binding domains"/>
    <property type="match status" value="1"/>
</dbReference>
<dbReference type="Gene3D" id="1.25.40.10">
    <property type="entry name" value="Tetratricopeptide repeat domain"/>
    <property type="match status" value="1"/>
</dbReference>
<feature type="domain" description="HTH cro/C1-type" evidence="1">
    <location>
        <begin position="9"/>
        <end position="62"/>
    </location>
</feature>
<dbReference type="STRING" id="1987383.A5844_002057"/>
<dbReference type="InterPro" id="IPR010057">
    <property type="entry name" value="Transcription_activator_Rgg_C"/>
</dbReference>